<proteinExistence type="predicted"/>
<dbReference type="EMBL" id="CP103305">
    <property type="protein sequence ID" value="UVS68598.1"/>
    <property type="molecule type" value="Genomic_DNA"/>
</dbReference>
<dbReference type="GeneID" id="74947653"/>
<reference evidence="1" key="1">
    <citation type="submission" date="2022-08" db="EMBL/GenBank/DDBJ databases">
        <title>Dynamic responses of ammonia-oxidizing microbial communities induced by reactive oxygen species (ROS) in fluctuating redox aquifers.</title>
        <authorList>
            <person name="Wang P."/>
            <person name="Wang H."/>
        </authorList>
    </citation>
    <scope>NUCLEOTIDE SEQUENCE</scope>
    <source>
        <strain evidence="1">PLX03</strain>
    </source>
</reference>
<sequence>MTTAMITTTSYNKASCRACGHAFSVTRTCRFCQEPFRWHCRNCGSVDDSTHVHPPSADSSSVVV</sequence>
<dbReference type="Proteomes" id="UP001059771">
    <property type="component" value="Chromosome"/>
</dbReference>
<gene>
    <name evidence="1" type="ORF">NWT39_11900</name>
</gene>
<dbReference type="AlphaFoldDB" id="A0A977NLC9"/>
<dbReference type="RefSeq" id="WP_144239698.1">
    <property type="nucleotide sequence ID" value="NZ_CP103305.1"/>
</dbReference>
<organism evidence="1">
    <name type="scientific">Nitrososphaera viennensis</name>
    <dbReference type="NCBI Taxonomy" id="1034015"/>
    <lineage>
        <taxon>Archaea</taxon>
        <taxon>Nitrososphaerota</taxon>
        <taxon>Nitrososphaeria</taxon>
        <taxon>Nitrososphaerales</taxon>
        <taxon>Nitrososphaeraceae</taxon>
        <taxon>Nitrososphaera</taxon>
    </lineage>
</organism>
<protein>
    <submittedName>
        <fullName evidence="1">Uncharacterized protein</fullName>
    </submittedName>
</protein>
<evidence type="ECO:0000313" key="1">
    <source>
        <dbReference type="EMBL" id="UVS68598.1"/>
    </source>
</evidence>
<accession>A0A977NLC9</accession>
<name>A0A977NLC9_9ARCH</name>